<proteinExistence type="inferred from homology"/>
<gene>
    <name evidence="7" type="ORF">GLP33_18910</name>
</gene>
<name>A0AAW4ZXD0_PHOPO</name>
<accession>A0AAW4ZXD0</accession>
<organism evidence="7 8">
    <name type="scientific">Photobacterium phosphoreum</name>
    <dbReference type="NCBI Taxonomy" id="659"/>
    <lineage>
        <taxon>Bacteria</taxon>
        <taxon>Pseudomonadati</taxon>
        <taxon>Pseudomonadota</taxon>
        <taxon>Gammaproteobacteria</taxon>
        <taxon>Vibrionales</taxon>
        <taxon>Vibrionaceae</taxon>
        <taxon>Photobacterium</taxon>
    </lineage>
</organism>
<dbReference type="Pfam" id="PF05509">
    <property type="entry name" value="TraY"/>
    <property type="match status" value="1"/>
</dbReference>
<reference evidence="7" key="1">
    <citation type="submission" date="2019-11" db="EMBL/GenBank/DDBJ databases">
        <title>Comparative genomics of photobacteria reveal adaptation to distinct habitats.</title>
        <authorList>
            <person name="Fuertes-Perez S."/>
            <person name="Hilgarth M."/>
            <person name="Vogel R.F."/>
        </authorList>
    </citation>
    <scope>NUCLEOTIDE SEQUENCE</scope>
    <source>
        <strain evidence="7">TMW2.2145</strain>
    </source>
</reference>
<evidence type="ECO:0000256" key="1">
    <source>
        <dbReference type="ARBA" id="ARBA00004496"/>
    </source>
</evidence>
<evidence type="ECO:0000256" key="4">
    <source>
        <dbReference type="ARBA" id="ARBA00022490"/>
    </source>
</evidence>
<dbReference type="InterPro" id="IPR008876">
    <property type="entry name" value="TraY"/>
</dbReference>
<comment type="subcellular location">
    <subcellularLocation>
        <location evidence="1">Cytoplasm</location>
    </subcellularLocation>
</comment>
<dbReference type="AlphaFoldDB" id="A0AAW4ZXD0"/>
<evidence type="ECO:0000313" key="7">
    <source>
        <dbReference type="EMBL" id="MCF2303793.1"/>
    </source>
</evidence>
<dbReference type="Proteomes" id="UP000813876">
    <property type="component" value="Unassembled WGS sequence"/>
</dbReference>
<evidence type="ECO:0000256" key="2">
    <source>
        <dbReference type="ARBA" id="ARBA00007183"/>
    </source>
</evidence>
<protein>
    <recommendedName>
        <fullName evidence="3">Relaxosome protein TraY</fullName>
    </recommendedName>
</protein>
<evidence type="ECO:0000256" key="6">
    <source>
        <dbReference type="ARBA" id="ARBA00023125"/>
    </source>
</evidence>
<sequence>MTKIEDSFPNENNITVTITLKGKHAENLLNACFRSKRSRRSEVTTRIEDHLINNKNFIAS</sequence>
<keyword evidence="6" id="KW-0238">DNA-binding</keyword>
<keyword evidence="4" id="KW-0963">Cytoplasm</keyword>
<comment type="similarity">
    <text evidence="2">Belongs to the TraY family.</text>
</comment>
<keyword evidence="5" id="KW-0184">Conjugation</keyword>
<dbReference type="RefSeq" id="WP_065208826.1">
    <property type="nucleotide sequence ID" value="NZ_LZFG01000070.1"/>
</dbReference>
<dbReference type="GO" id="GO:0005737">
    <property type="term" value="C:cytoplasm"/>
    <property type="evidence" value="ECO:0007669"/>
    <property type="project" value="UniProtKB-SubCell"/>
</dbReference>
<comment type="caution">
    <text evidence="7">The sequence shown here is derived from an EMBL/GenBank/DDBJ whole genome shotgun (WGS) entry which is preliminary data.</text>
</comment>
<evidence type="ECO:0000256" key="5">
    <source>
        <dbReference type="ARBA" id="ARBA00022971"/>
    </source>
</evidence>
<dbReference type="GO" id="GO:0003677">
    <property type="term" value="F:DNA binding"/>
    <property type="evidence" value="ECO:0007669"/>
    <property type="project" value="UniProtKB-KW"/>
</dbReference>
<evidence type="ECO:0000256" key="3">
    <source>
        <dbReference type="ARBA" id="ARBA00020541"/>
    </source>
</evidence>
<evidence type="ECO:0000313" key="8">
    <source>
        <dbReference type="Proteomes" id="UP000813876"/>
    </source>
</evidence>
<dbReference type="EMBL" id="WMCP01000033">
    <property type="protein sequence ID" value="MCF2303793.1"/>
    <property type="molecule type" value="Genomic_DNA"/>
</dbReference>
<dbReference type="GeneID" id="69966413"/>